<dbReference type="EMBL" id="DS989845">
    <property type="protein sequence ID" value="EDX76690.1"/>
    <property type="molecule type" value="Genomic_DNA"/>
</dbReference>
<evidence type="ECO:0000313" key="1">
    <source>
        <dbReference type="EMBL" id="EDX76690.1"/>
    </source>
</evidence>
<dbReference type="STRING" id="118168.MC7420_1693"/>
<keyword evidence="2" id="KW-1185">Reference proteome</keyword>
<sequence>MVFRHLVGAGLFTSGCNQKDSSETRPYIISPI</sequence>
<reference evidence="1 2" key="1">
    <citation type="submission" date="2008-07" db="EMBL/GenBank/DDBJ databases">
        <authorList>
            <person name="Tandeau de Marsac N."/>
            <person name="Ferriera S."/>
            <person name="Johnson J."/>
            <person name="Kravitz S."/>
            <person name="Beeson K."/>
            <person name="Sutton G."/>
            <person name="Rogers Y.-H."/>
            <person name="Friedman R."/>
            <person name="Frazier M."/>
            <person name="Venter J.C."/>
        </authorList>
    </citation>
    <scope>NUCLEOTIDE SEQUENCE [LARGE SCALE GENOMIC DNA]</scope>
    <source>
        <strain evidence="1 2">PCC 7420</strain>
    </source>
</reference>
<proteinExistence type="predicted"/>
<dbReference type="Proteomes" id="UP000003835">
    <property type="component" value="Unassembled WGS sequence"/>
</dbReference>
<organism evidence="1 2">
    <name type="scientific">Coleofasciculus chthonoplastes PCC 7420</name>
    <dbReference type="NCBI Taxonomy" id="118168"/>
    <lineage>
        <taxon>Bacteria</taxon>
        <taxon>Bacillati</taxon>
        <taxon>Cyanobacteriota</taxon>
        <taxon>Cyanophyceae</taxon>
        <taxon>Coleofasciculales</taxon>
        <taxon>Coleofasciculaceae</taxon>
        <taxon>Coleofasciculus</taxon>
    </lineage>
</organism>
<name>B4VMH0_9CYAN</name>
<protein>
    <recommendedName>
        <fullName evidence="3">Lipoprotein</fullName>
    </recommendedName>
</protein>
<evidence type="ECO:0000313" key="2">
    <source>
        <dbReference type="Proteomes" id="UP000003835"/>
    </source>
</evidence>
<dbReference type="PROSITE" id="PS51257">
    <property type="entry name" value="PROKAR_LIPOPROTEIN"/>
    <property type="match status" value="1"/>
</dbReference>
<evidence type="ECO:0008006" key="3">
    <source>
        <dbReference type="Google" id="ProtNLM"/>
    </source>
</evidence>
<dbReference type="AlphaFoldDB" id="B4VMH0"/>
<gene>
    <name evidence="1" type="ORF">MC7420_1693</name>
</gene>
<dbReference type="HOGENOM" id="CLU_3388866_0_0_3"/>
<accession>B4VMH0</accession>